<evidence type="ECO:0000256" key="2">
    <source>
        <dbReference type="ARBA" id="ARBA00022729"/>
    </source>
</evidence>
<dbReference type="GO" id="GO:0005576">
    <property type="term" value="C:extracellular region"/>
    <property type="evidence" value="ECO:0007669"/>
    <property type="project" value="UniProtKB-SubCell"/>
</dbReference>
<dbReference type="SUPFAM" id="SSF88713">
    <property type="entry name" value="Glycoside hydrolase/deacetylase"/>
    <property type="match status" value="1"/>
</dbReference>
<dbReference type="EMBL" id="CP001013">
    <property type="protein sequence ID" value="ACB35336.1"/>
    <property type="molecule type" value="Genomic_DNA"/>
</dbReference>
<dbReference type="eggNOG" id="COG0726">
    <property type="taxonomic scope" value="Bacteria"/>
</dbReference>
<protein>
    <submittedName>
        <fullName evidence="4">Polysaccharide deacetylase</fullName>
    </submittedName>
</protein>
<dbReference type="Pfam" id="PF01522">
    <property type="entry name" value="Polysacc_deac_1"/>
    <property type="match status" value="1"/>
</dbReference>
<feature type="domain" description="NodB homology" evidence="3">
    <location>
        <begin position="57"/>
        <end position="258"/>
    </location>
</feature>
<dbReference type="KEGG" id="lch:Lcho_3076"/>
<dbReference type="GO" id="GO:0016810">
    <property type="term" value="F:hydrolase activity, acting on carbon-nitrogen (but not peptide) bonds"/>
    <property type="evidence" value="ECO:0007669"/>
    <property type="project" value="InterPro"/>
</dbReference>
<dbReference type="Proteomes" id="UP000001693">
    <property type="component" value="Chromosome"/>
</dbReference>
<dbReference type="InterPro" id="IPR011330">
    <property type="entry name" value="Glyco_hydro/deAcase_b/a-brl"/>
</dbReference>
<reference evidence="4 5" key="1">
    <citation type="submission" date="2008-03" db="EMBL/GenBank/DDBJ databases">
        <title>Complete sequence of Leptothrix cholodnii SP-6.</title>
        <authorList>
            <consortium name="US DOE Joint Genome Institute"/>
            <person name="Copeland A."/>
            <person name="Lucas S."/>
            <person name="Lapidus A."/>
            <person name="Glavina del Rio T."/>
            <person name="Dalin E."/>
            <person name="Tice H."/>
            <person name="Bruce D."/>
            <person name="Goodwin L."/>
            <person name="Pitluck S."/>
            <person name="Chertkov O."/>
            <person name="Brettin T."/>
            <person name="Detter J.C."/>
            <person name="Han C."/>
            <person name="Kuske C.R."/>
            <person name="Schmutz J."/>
            <person name="Larimer F."/>
            <person name="Land M."/>
            <person name="Hauser L."/>
            <person name="Kyrpides N."/>
            <person name="Lykidis A."/>
            <person name="Emerson D."/>
            <person name="Richardson P."/>
        </authorList>
    </citation>
    <scope>NUCLEOTIDE SEQUENCE [LARGE SCALE GENOMIC DNA]</scope>
    <source>
        <strain evidence="5">ATCC 51168 / LMG 8142 / SP-6</strain>
    </source>
</reference>
<dbReference type="STRING" id="395495.Lcho_3076"/>
<dbReference type="AlphaFoldDB" id="B1Y055"/>
<gene>
    <name evidence="4" type="ordered locus">Lcho_3076</name>
</gene>
<evidence type="ECO:0000313" key="4">
    <source>
        <dbReference type="EMBL" id="ACB35336.1"/>
    </source>
</evidence>
<dbReference type="HOGENOM" id="CLU_030024_5_3_4"/>
<proteinExistence type="predicted"/>
<accession>B1Y055</accession>
<dbReference type="GO" id="GO:0005975">
    <property type="term" value="P:carbohydrate metabolic process"/>
    <property type="evidence" value="ECO:0007669"/>
    <property type="project" value="InterPro"/>
</dbReference>
<evidence type="ECO:0000313" key="5">
    <source>
        <dbReference type="Proteomes" id="UP000001693"/>
    </source>
</evidence>
<evidence type="ECO:0000256" key="1">
    <source>
        <dbReference type="ARBA" id="ARBA00004613"/>
    </source>
</evidence>
<sequence>MYHGLYANEREYQAIDAADRPYAVSTQRFTEQLQAMQRSRLNIIDPGQLGSPAMSAGGVVLTFDDGHASNHRHALPILQQLGLKAVFFVTSDFMERRPGFCSWAQLREMADQGMTIGSHGRTHRFLDDLSDAEAMAELSDSKQAIEQGIGRGIDQVSFPGGRFSVRQLALWQPLGYRAFHSSRVAAAPARPVQPGDVLPRLAIRRDTSLPDVLAMAQADRRWLMRATALASAKQLVRRLAGNRLYHHLYERLHPQTRG</sequence>
<dbReference type="InterPro" id="IPR051398">
    <property type="entry name" value="Polysacch_Deacetylase"/>
</dbReference>
<dbReference type="PROSITE" id="PS51677">
    <property type="entry name" value="NODB"/>
    <property type="match status" value="1"/>
</dbReference>
<dbReference type="InterPro" id="IPR002509">
    <property type="entry name" value="NODB_dom"/>
</dbReference>
<keyword evidence="2" id="KW-0732">Signal</keyword>
<dbReference type="PANTHER" id="PTHR34216">
    <property type="match status" value="1"/>
</dbReference>
<dbReference type="CDD" id="cd10918">
    <property type="entry name" value="CE4_NodB_like_5s_6s"/>
    <property type="match status" value="1"/>
</dbReference>
<evidence type="ECO:0000259" key="3">
    <source>
        <dbReference type="PROSITE" id="PS51677"/>
    </source>
</evidence>
<comment type="subcellular location">
    <subcellularLocation>
        <location evidence="1">Secreted</location>
    </subcellularLocation>
</comment>
<name>B1Y055_LEPCP</name>
<dbReference type="PANTHER" id="PTHR34216:SF3">
    <property type="entry name" value="POLY-BETA-1,6-N-ACETYL-D-GLUCOSAMINE N-DEACETYLASE"/>
    <property type="match status" value="1"/>
</dbReference>
<organism evidence="4 5">
    <name type="scientific">Leptothrix cholodnii (strain ATCC 51168 / LMG 8142 / SP-6)</name>
    <name type="common">Leptothrix discophora (strain SP-6)</name>
    <dbReference type="NCBI Taxonomy" id="395495"/>
    <lineage>
        <taxon>Bacteria</taxon>
        <taxon>Pseudomonadati</taxon>
        <taxon>Pseudomonadota</taxon>
        <taxon>Betaproteobacteria</taxon>
        <taxon>Burkholderiales</taxon>
        <taxon>Sphaerotilaceae</taxon>
        <taxon>Leptothrix</taxon>
    </lineage>
</organism>
<dbReference type="Gene3D" id="3.20.20.370">
    <property type="entry name" value="Glycoside hydrolase/deacetylase"/>
    <property type="match status" value="1"/>
</dbReference>
<keyword evidence="5" id="KW-1185">Reference proteome</keyword>